<accession>A0A6H5IAJ0</accession>
<dbReference type="EMBL" id="CADCXV010000767">
    <property type="protein sequence ID" value="CAB0035013.1"/>
    <property type="molecule type" value="Genomic_DNA"/>
</dbReference>
<evidence type="ECO:0000313" key="5">
    <source>
        <dbReference type="Proteomes" id="UP000479190"/>
    </source>
</evidence>
<dbReference type="PANTHER" id="PTHR24198">
    <property type="entry name" value="ANKYRIN REPEAT AND PROTEIN KINASE DOMAIN-CONTAINING PROTEIN"/>
    <property type="match status" value="1"/>
</dbReference>
<dbReference type="Pfam" id="PF12796">
    <property type="entry name" value="Ank_2"/>
    <property type="match status" value="1"/>
</dbReference>
<keyword evidence="1" id="KW-0677">Repeat</keyword>
<evidence type="ECO:0000256" key="3">
    <source>
        <dbReference type="PROSITE-ProRule" id="PRU00023"/>
    </source>
</evidence>
<name>A0A6H5IAJ0_9HYME</name>
<keyword evidence="5" id="KW-1185">Reference proteome</keyword>
<dbReference type="Gene3D" id="1.25.40.20">
    <property type="entry name" value="Ankyrin repeat-containing domain"/>
    <property type="match status" value="1"/>
</dbReference>
<dbReference type="SMART" id="SM00248">
    <property type="entry name" value="ANK"/>
    <property type="match status" value="3"/>
</dbReference>
<evidence type="ECO:0000256" key="2">
    <source>
        <dbReference type="ARBA" id="ARBA00023043"/>
    </source>
</evidence>
<dbReference type="InterPro" id="IPR036770">
    <property type="entry name" value="Ankyrin_rpt-contain_sf"/>
</dbReference>
<dbReference type="Proteomes" id="UP000479190">
    <property type="component" value="Unassembled WGS sequence"/>
</dbReference>
<feature type="repeat" description="ANK" evidence="3">
    <location>
        <begin position="122"/>
        <end position="154"/>
    </location>
</feature>
<evidence type="ECO:0000256" key="1">
    <source>
        <dbReference type="ARBA" id="ARBA00022737"/>
    </source>
</evidence>
<dbReference type="InterPro" id="IPR002110">
    <property type="entry name" value="Ankyrin_rpt"/>
</dbReference>
<organism evidence="4 5">
    <name type="scientific">Trichogramma brassicae</name>
    <dbReference type="NCBI Taxonomy" id="86971"/>
    <lineage>
        <taxon>Eukaryota</taxon>
        <taxon>Metazoa</taxon>
        <taxon>Ecdysozoa</taxon>
        <taxon>Arthropoda</taxon>
        <taxon>Hexapoda</taxon>
        <taxon>Insecta</taxon>
        <taxon>Pterygota</taxon>
        <taxon>Neoptera</taxon>
        <taxon>Endopterygota</taxon>
        <taxon>Hymenoptera</taxon>
        <taxon>Apocrita</taxon>
        <taxon>Proctotrupomorpha</taxon>
        <taxon>Chalcidoidea</taxon>
        <taxon>Trichogrammatidae</taxon>
        <taxon>Trichogramma</taxon>
    </lineage>
</organism>
<dbReference type="PANTHER" id="PTHR24198:SF165">
    <property type="entry name" value="ANKYRIN REPEAT-CONTAINING PROTEIN-RELATED"/>
    <property type="match status" value="1"/>
</dbReference>
<gene>
    <name evidence="4" type="ORF">TBRA_LOCUS6911</name>
</gene>
<dbReference type="OrthoDB" id="2384350at2759"/>
<dbReference type="SUPFAM" id="SSF48403">
    <property type="entry name" value="Ankyrin repeat"/>
    <property type="match status" value="1"/>
</dbReference>
<reference evidence="4 5" key="1">
    <citation type="submission" date="2020-02" db="EMBL/GenBank/DDBJ databases">
        <authorList>
            <person name="Ferguson B K."/>
        </authorList>
    </citation>
    <scope>NUCLEOTIDE SEQUENCE [LARGE SCALE GENOMIC DNA]</scope>
</reference>
<keyword evidence="2 3" id="KW-0040">ANK repeat</keyword>
<dbReference type="PROSITE" id="PS50297">
    <property type="entry name" value="ANK_REP_REGION"/>
    <property type="match status" value="1"/>
</dbReference>
<dbReference type="AlphaFoldDB" id="A0A6H5IAJ0"/>
<evidence type="ECO:0000313" key="4">
    <source>
        <dbReference type="EMBL" id="CAB0035013.1"/>
    </source>
</evidence>
<sequence length="270" mass="30103">MDCLLMNDLYVDRPVNETTLIDIMILIGYEDATKKDEKDMVLPRRVTPIHVLGQQDRKLGRTNIQNITNIPKLFKIYNRFDVNYTDEDGFTHFHAASMYGCYYTVQKFLNHGQDPNCIEQGTRYTPLHYSVTYGNPEVTELLLRRGANPNLAAVDGSTPLHIICSSSIFDVKSAKMLIQMSDKKFQPVQVDARDASAKPLAEPFRSGLPSSDITSASTLWCPTILLCNVSRAVVGSVVSVLASETIGRSRSLGFKSWRGQSDFSDCHSAG</sequence>
<dbReference type="PROSITE" id="PS50088">
    <property type="entry name" value="ANK_REPEAT"/>
    <property type="match status" value="1"/>
</dbReference>
<proteinExistence type="predicted"/>
<protein>
    <submittedName>
        <fullName evidence="4">Uncharacterized protein</fullName>
    </submittedName>
</protein>